<protein>
    <submittedName>
        <fullName evidence="1">Uncharacterized protein</fullName>
    </submittedName>
</protein>
<organism evidence="1 2">
    <name type="scientific">Molorchus minor</name>
    <dbReference type="NCBI Taxonomy" id="1323400"/>
    <lineage>
        <taxon>Eukaryota</taxon>
        <taxon>Metazoa</taxon>
        <taxon>Ecdysozoa</taxon>
        <taxon>Arthropoda</taxon>
        <taxon>Hexapoda</taxon>
        <taxon>Insecta</taxon>
        <taxon>Pterygota</taxon>
        <taxon>Neoptera</taxon>
        <taxon>Endopterygota</taxon>
        <taxon>Coleoptera</taxon>
        <taxon>Polyphaga</taxon>
        <taxon>Cucujiformia</taxon>
        <taxon>Chrysomeloidea</taxon>
        <taxon>Cerambycidae</taxon>
        <taxon>Lamiinae</taxon>
        <taxon>Monochamini</taxon>
        <taxon>Molorchus</taxon>
    </lineage>
</organism>
<proteinExistence type="predicted"/>
<evidence type="ECO:0000313" key="2">
    <source>
        <dbReference type="Proteomes" id="UP001162164"/>
    </source>
</evidence>
<keyword evidence="2" id="KW-1185">Reference proteome</keyword>
<gene>
    <name evidence="1" type="ORF">NQ317_018414</name>
</gene>
<name>A0ABQ9JSI4_9CUCU</name>
<comment type="caution">
    <text evidence="1">The sequence shown here is derived from an EMBL/GenBank/DDBJ whole genome shotgun (WGS) entry which is preliminary data.</text>
</comment>
<accession>A0ABQ9JSI4</accession>
<evidence type="ECO:0000313" key="1">
    <source>
        <dbReference type="EMBL" id="KAJ8980834.1"/>
    </source>
</evidence>
<sequence>MVGIDTRALLPANQVLLTLRFYATGSFLRAAGDFLGFPAVYSSSSSPSKSPKSMAILCRTAHATIMATEVAVQSISRWCSLWLYMRSIICFPSGGPRMHYSALFLTPQLKDYHS</sequence>
<reference evidence="1" key="1">
    <citation type="journal article" date="2023" name="Insect Mol. Biol.">
        <title>Genome sequencing provides insights into the evolution of gene families encoding plant cell wall-degrading enzymes in longhorned beetles.</title>
        <authorList>
            <person name="Shin N.R."/>
            <person name="Okamura Y."/>
            <person name="Kirsch R."/>
            <person name="Pauchet Y."/>
        </authorList>
    </citation>
    <scope>NUCLEOTIDE SEQUENCE</scope>
    <source>
        <strain evidence="1">MMC_N1</strain>
    </source>
</reference>
<dbReference type="EMBL" id="JAPWTJ010000229">
    <property type="protein sequence ID" value="KAJ8980834.1"/>
    <property type="molecule type" value="Genomic_DNA"/>
</dbReference>
<dbReference type="Proteomes" id="UP001162164">
    <property type="component" value="Unassembled WGS sequence"/>
</dbReference>